<evidence type="ECO:0000313" key="5">
    <source>
        <dbReference type="Proteomes" id="UP000824189"/>
    </source>
</evidence>
<evidence type="ECO:0000256" key="1">
    <source>
        <dbReference type="PROSITE-ProRule" id="PRU01251"/>
    </source>
</evidence>
<reference evidence="4" key="2">
    <citation type="submission" date="2021-04" db="EMBL/GenBank/DDBJ databases">
        <authorList>
            <person name="Gilroy R."/>
        </authorList>
    </citation>
    <scope>NUCLEOTIDE SEQUENCE</scope>
    <source>
        <strain evidence="4">4376</strain>
    </source>
</reference>
<dbReference type="InterPro" id="IPR036628">
    <property type="entry name" value="Clp_N_dom_sf"/>
</dbReference>
<feature type="non-terminal residue" evidence="4">
    <location>
        <position position="168"/>
    </location>
</feature>
<evidence type="ECO:0000313" key="4">
    <source>
        <dbReference type="EMBL" id="HIW96520.1"/>
    </source>
</evidence>
<keyword evidence="1" id="KW-0677">Repeat</keyword>
<feature type="compositionally biased region" description="Polar residues" evidence="2">
    <location>
        <begin position="1"/>
        <end position="13"/>
    </location>
</feature>
<dbReference type="PROSITE" id="PS51903">
    <property type="entry name" value="CLP_R"/>
    <property type="match status" value="1"/>
</dbReference>
<reference evidence="4" key="1">
    <citation type="journal article" date="2021" name="PeerJ">
        <title>Extensive microbial diversity within the chicken gut microbiome revealed by metagenomics and culture.</title>
        <authorList>
            <person name="Gilroy R."/>
            <person name="Ravi A."/>
            <person name="Getino M."/>
            <person name="Pursley I."/>
            <person name="Horton D.L."/>
            <person name="Alikhan N.F."/>
            <person name="Baker D."/>
            <person name="Gharbi K."/>
            <person name="Hall N."/>
            <person name="Watson M."/>
            <person name="Adriaenssens E.M."/>
            <person name="Foster-Nyarko E."/>
            <person name="Jarju S."/>
            <person name="Secka A."/>
            <person name="Antonio M."/>
            <person name="Oren A."/>
            <person name="Chaudhuri R.R."/>
            <person name="La Ragione R."/>
            <person name="Hildebrand F."/>
            <person name="Pallen M.J."/>
        </authorList>
    </citation>
    <scope>NUCLEOTIDE SEQUENCE</scope>
    <source>
        <strain evidence="4">4376</strain>
    </source>
</reference>
<dbReference type="AlphaFoldDB" id="A0A9D1RZK3"/>
<feature type="region of interest" description="Disordered" evidence="2">
    <location>
        <begin position="148"/>
        <end position="168"/>
    </location>
</feature>
<organism evidence="4 5">
    <name type="scientific">Candidatus Corynebacterium gallistercoris</name>
    <dbReference type="NCBI Taxonomy" id="2838530"/>
    <lineage>
        <taxon>Bacteria</taxon>
        <taxon>Bacillati</taxon>
        <taxon>Actinomycetota</taxon>
        <taxon>Actinomycetes</taxon>
        <taxon>Mycobacteriales</taxon>
        <taxon>Corynebacteriaceae</taxon>
        <taxon>Corynebacterium</taxon>
    </lineage>
</organism>
<dbReference type="Proteomes" id="UP000824189">
    <property type="component" value="Unassembled WGS sequence"/>
</dbReference>
<feature type="region of interest" description="Disordered" evidence="2">
    <location>
        <begin position="1"/>
        <end position="24"/>
    </location>
</feature>
<dbReference type="InterPro" id="IPR004176">
    <property type="entry name" value="Clp_R_N"/>
</dbReference>
<sequence length="168" mass="17737">MSSFNPTTKTQEAMQAALQDASAKGNPDIRPAHLLVALLEQQDSIALPVLQAAGVEPRQILAEAKNLVAQYPQASGAGMANPQFNRDALNALTAAQELAEQLGDTYVSTEVLLAGIAKGESEAAKALHAKGATFDAIKGAFESVRGNRKVTTEEPEGQFQALEKYSTD</sequence>
<evidence type="ECO:0000259" key="3">
    <source>
        <dbReference type="PROSITE" id="PS51903"/>
    </source>
</evidence>
<dbReference type="Pfam" id="PF02861">
    <property type="entry name" value="Clp_N"/>
    <property type="match status" value="1"/>
</dbReference>
<name>A0A9D1RZK3_9CORY</name>
<protein>
    <submittedName>
        <fullName evidence="4">ATP-dependent chaperone ClpB</fullName>
    </submittedName>
</protein>
<dbReference type="SUPFAM" id="SSF81923">
    <property type="entry name" value="Double Clp-N motif"/>
    <property type="match status" value="1"/>
</dbReference>
<dbReference type="EMBL" id="DXFZ01000105">
    <property type="protein sequence ID" value="HIW96520.1"/>
    <property type="molecule type" value="Genomic_DNA"/>
</dbReference>
<proteinExistence type="predicted"/>
<feature type="domain" description="Clp R" evidence="3">
    <location>
        <begin position="1"/>
        <end position="147"/>
    </location>
</feature>
<accession>A0A9D1RZK3</accession>
<dbReference type="Gene3D" id="1.10.1780.10">
    <property type="entry name" value="Clp, N-terminal domain"/>
    <property type="match status" value="1"/>
</dbReference>
<gene>
    <name evidence="4" type="ORF">H9867_08605</name>
</gene>
<evidence type="ECO:0000256" key="2">
    <source>
        <dbReference type="SAM" id="MobiDB-lite"/>
    </source>
</evidence>
<comment type="caution">
    <text evidence="4">The sequence shown here is derived from an EMBL/GenBank/DDBJ whole genome shotgun (WGS) entry which is preliminary data.</text>
</comment>